<dbReference type="GO" id="GO:0005886">
    <property type="term" value="C:plasma membrane"/>
    <property type="evidence" value="ECO:0007669"/>
    <property type="project" value="UniProtKB-SubCell"/>
</dbReference>
<evidence type="ECO:0000256" key="4">
    <source>
        <dbReference type="ARBA" id="ARBA00022989"/>
    </source>
</evidence>
<feature type="transmembrane region" description="Helical" evidence="6">
    <location>
        <begin position="307"/>
        <end position="328"/>
    </location>
</feature>
<reference evidence="7 9" key="1">
    <citation type="submission" date="2018-08" db="EMBL/GenBank/DDBJ databases">
        <title>Murine metabolic-syndrome-specific gut microbial biobank.</title>
        <authorList>
            <person name="Liu C."/>
        </authorList>
    </citation>
    <scope>NUCLEOTIDE SEQUENCE [LARGE SCALE GENOMIC DNA]</scope>
    <source>
        <strain evidence="7 9">X69</strain>
    </source>
</reference>
<evidence type="ECO:0000256" key="1">
    <source>
        <dbReference type="ARBA" id="ARBA00004651"/>
    </source>
</evidence>
<dbReference type="AlphaFoldDB" id="A0A845RP16"/>
<dbReference type="PANTHER" id="PTHR32196">
    <property type="entry name" value="ABC TRANSPORTER PERMEASE PROTEIN YPHD-RELATED-RELATED"/>
    <property type="match status" value="1"/>
</dbReference>
<keyword evidence="4 6" id="KW-1133">Transmembrane helix</keyword>
<dbReference type="InterPro" id="IPR001851">
    <property type="entry name" value="ABC_transp_permease"/>
</dbReference>
<evidence type="ECO:0000313" key="9">
    <source>
        <dbReference type="Proteomes" id="UP000446348"/>
    </source>
</evidence>
<dbReference type="GO" id="GO:0022857">
    <property type="term" value="F:transmembrane transporter activity"/>
    <property type="evidence" value="ECO:0007669"/>
    <property type="project" value="InterPro"/>
</dbReference>
<feature type="transmembrane region" description="Helical" evidence="6">
    <location>
        <begin position="69"/>
        <end position="93"/>
    </location>
</feature>
<feature type="transmembrane region" description="Helical" evidence="6">
    <location>
        <begin position="134"/>
        <end position="150"/>
    </location>
</feature>
<feature type="transmembrane region" description="Helical" evidence="6">
    <location>
        <begin position="224"/>
        <end position="242"/>
    </location>
</feature>
<proteinExistence type="predicted"/>
<protein>
    <submittedName>
        <fullName evidence="7">ABC transporter permease</fullName>
    </submittedName>
</protein>
<keyword evidence="2" id="KW-1003">Cell membrane</keyword>
<evidence type="ECO:0000256" key="5">
    <source>
        <dbReference type="ARBA" id="ARBA00023136"/>
    </source>
</evidence>
<feature type="transmembrane region" description="Helical" evidence="6">
    <location>
        <begin position="170"/>
        <end position="191"/>
    </location>
</feature>
<sequence length="351" mass="38221">MSEMKNRLIELKKSPAYVGMVLFLAALVVYFTIQAVQDPANFFSVKTYKNFATLFKNYMPLILLTMGQALLMLMGIIDISIGVQMSFANVLAVMLPEWTGMPAPVAWLITILAAVLLAAFNGVIVSYLRIPPLLAGYAMIYIVKGINLMIRPAPGGKVPVEMNKFYDTYWLGFIPTSVILLVLCYLGWVYLRRTPLLHHVYAIGGNERNAFATGIDSSLTKVKVYAIAGFLTGLAGICYTAAYSTGNPITGEIYGLQSISACILGGIALSGGWGTMMCALYGVGFQLLVQTSVPKIFSMLPGQFNTYWHNLVSDTIILLGLLGTIFAVKAQRTTLLTGLKKQVTGGPEHEK</sequence>
<comment type="subcellular location">
    <subcellularLocation>
        <location evidence="1">Cell membrane</location>
        <topology evidence="1">Multi-pass membrane protein</topology>
    </subcellularLocation>
</comment>
<feature type="transmembrane region" description="Helical" evidence="6">
    <location>
        <begin position="16"/>
        <end position="36"/>
    </location>
</feature>
<accession>A0A845RP16</accession>
<gene>
    <name evidence="7" type="ORF">D3Z39_11065</name>
    <name evidence="8" type="ORF">FMM72_11215</name>
</gene>
<organism evidence="7 9">
    <name type="scientific">Anaerotruncus colihominis</name>
    <dbReference type="NCBI Taxonomy" id="169435"/>
    <lineage>
        <taxon>Bacteria</taxon>
        <taxon>Bacillati</taxon>
        <taxon>Bacillota</taxon>
        <taxon>Clostridia</taxon>
        <taxon>Eubacteriales</taxon>
        <taxon>Oscillospiraceae</taxon>
        <taxon>Anaerotruncus</taxon>
    </lineage>
</organism>
<evidence type="ECO:0000313" key="10">
    <source>
        <dbReference type="Proteomes" id="UP000462501"/>
    </source>
</evidence>
<reference evidence="8 10" key="2">
    <citation type="submission" date="2019-06" db="EMBL/GenBank/DDBJ databases">
        <title>Draft genome sequences of 15 bacterial species constituting the stable defined intestinal microbiota of the GM15 gnotobiotic mouse model.</title>
        <authorList>
            <person name="Elie C."/>
            <person name="Mathieu A."/>
            <person name="Saliou A."/>
            <person name="Darnaud M."/>
            <person name="Leulier F."/>
            <person name="Tamellini A."/>
        </authorList>
    </citation>
    <scope>NUCLEOTIDE SEQUENCE [LARGE SCALE GENOMIC DNA]</scope>
    <source>
        <strain evidence="8 10">JM4-15</strain>
    </source>
</reference>
<comment type="caution">
    <text evidence="7">The sequence shown here is derived from an EMBL/GenBank/DDBJ whole genome shotgun (WGS) entry which is preliminary data.</text>
</comment>
<dbReference type="Proteomes" id="UP000446348">
    <property type="component" value="Unassembled WGS sequence"/>
</dbReference>
<keyword evidence="5 6" id="KW-0472">Membrane</keyword>
<feature type="transmembrane region" description="Helical" evidence="6">
    <location>
        <begin position="105"/>
        <end position="128"/>
    </location>
</feature>
<evidence type="ECO:0000256" key="6">
    <source>
        <dbReference type="SAM" id="Phobius"/>
    </source>
</evidence>
<keyword evidence="3 6" id="KW-0812">Transmembrane</keyword>
<dbReference type="EMBL" id="QXWZ01000019">
    <property type="protein sequence ID" value="NBI79392.1"/>
    <property type="molecule type" value="Genomic_DNA"/>
</dbReference>
<evidence type="ECO:0000313" key="8">
    <source>
        <dbReference type="EMBL" id="NDO39799.1"/>
    </source>
</evidence>
<evidence type="ECO:0000256" key="3">
    <source>
        <dbReference type="ARBA" id="ARBA00022692"/>
    </source>
</evidence>
<dbReference type="Proteomes" id="UP000462501">
    <property type="component" value="Unassembled WGS sequence"/>
</dbReference>
<evidence type="ECO:0000256" key="2">
    <source>
        <dbReference type="ARBA" id="ARBA00022475"/>
    </source>
</evidence>
<dbReference type="EMBL" id="VIQT01000016">
    <property type="protein sequence ID" value="NDO39799.1"/>
    <property type="molecule type" value="Genomic_DNA"/>
</dbReference>
<evidence type="ECO:0000313" key="7">
    <source>
        <dbReference type="EMBL" id="NBI79392.1"/>
    </source>
</evidence>
<name>A0A845RP16_9FIRM</name>
<dbReference type="Pfam" id="PF02653">
    <property type="entry name" value="BPD_transp_2"/>
    <property type="match status" value="1"/>
</dbReference>
<feature type="transmembrane region" description="Helical" evidence="6">
    <location>
        <begin position="263"/>
        <end position="287"/>
    </location>
</feature>
<dbReference type="CDD" id="cd06579">
    <property type="entry name" value="TM_PBP1_transp_AraH_like"/>
    <property type="match status" value="1"/>
</dbReference>